<evidence type="ECO:0000313" key="2">
    <source>
        <dbReference type="EMBL" id="KAJ3487910.1"/>
    </source>
</evidence>
<feature type="compositionally biased region" description="Gly residues" evidence="1">
    <location>
        <begin position="85"/>
        <end position="102"/>
    </location>
</feature>
<feature type="compositionally biased region" description="Gly residues" evidence="1">
    <location>
        <begin position="205"/>
        <end position="223"/>
    </location>
</feature>
<proteinExistence type="predicted"/>
<organism evidence="2 3">
    <name type="scientific">Meripilus lineatus</name>
    <dbReference type="NCBI Taxonomy" id="2056292"/>
    <lineage>
        <taxon>Eukaryota</taxon>
        <taxon>Fungi</taxon>
        <taxon>Dikarya</taxon>
        <taxon>Basidiomycota</taxon>
        <taxon>Agaricomycotina</taxon>
        <taxon>Agaricomycetes</taxon>
        <taxon>Polyporales</taxon>
        <taxon>Meripilaceae</taxon>
        <taxon>Meripilus</taxon>
    </lineage>
</organism>
<reference evidence="2" key="1">
    <citation type="submission" date="2022-07" db="EMBL/GenBank/DDBJ databases">
        <title>Genome Sequence of Physisporinus lineatus.</title>
        <authorList>
            <person name="Buettner E."/>
        </authorList>
    </citation>
    <scope>NUCLEOTIDE SEQUENCE</scope>
    <source>
        <strain evidence="2">VT162</strain>
    </source>
</reference>
<accession>A0AAD5VBY3</accession>
<dbReference type="Proteomes" id="UP001212997">
    <property type="component" value="Unassembled WGS sequence"/>
</dbReference>
<feature type="compositionally biased region" description="Low complexity" evidence="1">
    <location>
        <begin position="51"/>
        <end position="75"/>
    </location>
</feature>
<sequence length="223" mass="22984">MSYPNQNQPQNPGWQPGTNQPNPNLQGQARPGDQEWQTGRGPGRAQGLATGPGQPQQGQGQPGRQPQFMPQGGQQMATDMSQGAQGQGFGGQPGPGGGGYGGAQAQQGRQQQVPGGQGMAGAGQGGTFVPGPAAPAGGQWEGYGNWRARWLRGRSVGGSRGWRTGWLRKWYSGYRSALNGTAGSVEKVAGRVSGDQGLAQRGDIRQGGSGNVGQGYQGEPGNY</sequence>
<evidence type="ECO:0000313" key="3">
    <source>
        <dbReference type="Proteomes" id="UP001212997"/>
    </source>
</evidence>
<feature type="compositionally biased region" description="Low complexity" evidence="1">
    <location>
        <begin position="1"/>
        <end position="24"/>
    </location>
</feature>
<name>A0AAD5VBY3_9APHY</name>
<feature type="compositionally biased region" description="Gly residues" evidence="1">
    <location>
        <begin position="115"/>
        <end position="128"/>
    </location>
</feature>
<comment type="caution">
    <text evidence="2">The sequence shown here is derived from an EMBL/GenBank/DDBJ whole genome shotgun (WGS) entry which is preliminary data.</text>
</comment>
<feature type="region of interest" description="Disordered" evidence="1">
    <location>
        <begin position="193"/>
        <end position="223"/>
    </location>
</feature>
<gene>
    <name evidence="2" type="ORF">NLI96_g3216</name>
</gene>
<feature type="compositionally biased region" description="Low complexity" evidence="1">
    <location>
        <begin position="103"/>
        <end position="114"/>
    </location>
</feature>
<protein>
    <submittedName>
        <fullName evidence="2">Uncharacterized protein</fullName>
    </submittedName>
</protein>
<feature type="region of interest" description="Disordered" evidence="1">
    <location>
        <begin position="1"/>
        <end position="136"/>
    </location>
</feature>
<evidence type="ECO:0000256" key="1">
    <source>
        <dbReference type="SAM" id="MobiDB-lite"/>
    </source>
</evidence>
<dbReference type="AlphaFoldDB" id="A0AAD5VBY3"/>
<keyword evidence="3" id="KW-1185">Reference proteome</keyword>
<dbReference type="EMBL" id="JANAWD010000079">
    <property type="protein sequence ID" value="KAJ3487910.1"/>
    <property type="molecule type" value="Genomic_DNA"/>
</dbReference>